<keyword evidence="4" id="KW-1185">Reference proteome</keyword>
<dbReference type="PANTHER" id="PTHR34047:SF8">
    <property type="entry name" value="PROTEIN YKFC"/>
    <property type="match status" value="1"/>
</dbReference>
<dbReference type="InterPro" id="IPR000477">
    <property type="entry name" value="RT_dom"/>
</dbReference>
<dbReference type="Proteomes" id="UP001273505">
    <property type="component" value="Unassembled WGS sequence"/>
</dbReference>
<gene>
    <name evidence="3" type="primary">ltrA</name>
    <name evidence="3" type="ORF">SCD92_19495</name>
</gene>
<dbReference type="RefSeq" id="WP_302721151.1">
    <property type="nucleotide sequence ID" value="NZ_JAULRU010000257.1"/>
</dbReference>
<name>A0ABU4S4P5_9GAMM</name>
<proteinExistence type="inferred from homology"/>
<organism evidence="3 4">
    <name type="scientific">Gilvimarinus gilvus</name>
    <dbReference type="NCBI Taxonomy" id="3058038"/>
    <lineage>
        <taxon>Bacteria</taxon>
        <taxon>Pseudomonadati</taxon>
        <taxon>Pseudomonadota</taxon>
        <taxon>Gammaproteobacteria</taxon>
        <taxon>Cellvibrionales</taxon>
        <taxon>Cellvibrionaceae</taxon>
        <taxon>Gilvimarinus</taxon>
    </lineage>
</organism>
<dbReference type="GO" id="GO:0003964">
    <property type="term" value="F:RNA-directed DNA polymerase activity"/>
    <property type="evidence" value="ECO:0007669"/>
    <property type="project" value="UniProtKB-KW"/>
</dbReference>
<dbReference type="Pfam" id="PF08388">
    <property type="entry name" value="GIIM"/>
    <property type="match status" value="1"/>
</dbReference>
<dbReference type="PROSITE" id="PS50878">
    <property type="entry name" value="RT_POL"/>
    <property type="match status" value="1"/>
</dbReference>
<dbReference type="InterPro" id="IPR051083">
    <property type="entry name" value="GrpII_Intron_Splice-Mob/Def"/>
</dbReference>
<evidence type="ECO:0000256" key="1">
    <source>
        <dbReference type="ARBA" id="ARBA00034120"/>
    </source>
</evidence>
<feature type="domain" description="Reverse transcriptase" evidence="2">
    <location>
        <begin position="66"/>
        <end position="309"/>
    </location>
</feature>
<dbReference type="PANTHER" id="PTHR34047">
    <property type="entry name" value="NUCLEAR INTRON MATURASE 1, MITOCHONDRIAL-RELATED"/>
    <property type="match status" value="1"/>
</dbReference>
<accession>A0ABU4S4P5</accession>
<dbReference type="SUPFAM" id="SSF56672">
    <property type="entry name" value="DNA/RNA polymerases"/>
    <property type="match status" value="1"/>
</dbReference>
<keyword evidence="3" id="KW-0808">Transferase</keyword>
<protein>
    <submittedName>
        <fullName evidence="3">Group II intron reverse transcriptase/maturase</fullName>
        <ecNumber evidence="3">2.7.7.49</ecNumber>
    </submittedName>
</protein>
<evidence type="ECO:0000313" key="3">
    <source>
        <dbReference type="EMBL" id="MDX6851556.1"/>
    </source>
</evidence>
<dbReference type="Pfam" id="PF00078">
    <property type="entry name" value="RVT_1"/>
    <property type="match status" value="1"/>
</dbReference>
<comment type="caution">
    <text evidence="3">The sequence shown here is derived from an EMBL/GenBank/DDBJ whole genome shotgun (WGS) entry which is preliminary data.</text>
</comment>
<sequence length="439" mass="51169">MTTELNAIAFKAQTHPKHRFQNLYGQLTAKSLFNGWLNLNKSSAAGIDGVTAPDYEARLVENIHSLAGALEAKRYRVSDVKRVYIPKANGKQRPLGLPTLTDKIVQQSVSDLVQSIWEPEFLTCSYGYRAKKSAHQAVHSLQMNLQYGSYGYIVEADIKGFFDNMDHDWLLKMLALKIEDHALLSLINQWLKARVVEPTGRKQKPSAGTPQGGVISPVLANIYLHYALDLWFEKVIKPRLQGHAMLIRYADDFVVAFQYKDEAEMFYQELPSRLNKFSLEVARDKTSLKRFSRFKPNQAMHFDFLGFRLFWEIDYKGEARVRRETSPKKHRAALRTFYGWIKEHRHKRLCQLIPQLNRKVQGFRNYFALSGNSRSVGRVFDYILESLYKWLNRRSQRKSFTWNGMKSMLNHFGFQSMRVRKPRVIVDWYDERACDLRGQ</sequence>
<keyword evidence="3" id="KW-0548">Nucleotidyltransferase</keyword>
<evidence type="ECO:0000313" key="4">
    <source>
        <dbReference type="Proteomes" id="UP001273505"/>
    </source>
</evidence>
<dbReference type="NCBIfam" id="TIGR04416">
    <property type="entry name" value="group_II_RT_mat"/>
    <property type="match status" value="1"/>
</dbReference>
<dbReference type="CDD" id="cd01651">
    <property type="entry name" value="RT_G2_intron"/>
    <property type="match status" value="1"/>
</dbReference>
<dbReference type="InterPro" id="IPR030931">
    <property type="entry name" value="Group_II_RT_mat"/>
</dbReference>
<dbReference type="EMBL" id="JAXAFO010000078">
    <property type="protein sequence ID" value="MDX6851556.1"/>
    <property type="molecule type" value="Genomic_DNA"/>
</dbReference>
<dbReference type="InterPro" id="IPR043502">
    <property type="entry name" value="DNA/RNA_pol_sf"/>
</dbReference>
<evidence type="ECO:0000259" key="2">
    <source>
        <dbReference type="PROSITE" id="PS50878"/>
    </source>
</evidence>
<dbReference type="InterPro" id="IPR013597">
    <property type="entry name" value="Mat_intron_G2"/>
</dbReference>
<dbReference type="EC" id="2.7.7.49" evidence="3"/>
<comment type="similarity">
    <text evidence="1">Belongs to the bacterial reverse transcriptase family.</text>
</comment>
<keyword evidence="3" id="KW-0695">RNA-directed DNA polymerase</keyword>
<reference evidence="3 4" key="1">
    <citation type="submission" date="2023-11" db="EMBL/GenBank/DDBJ databases">
        <title>Gilvimarinus fulvus sp. nov., isolated from the surface of Kelp.</title>
        <authorList>
            <person name="Sun Y.Y."/>
            <person name="Gong Y."/>
            <person name="Du Z.J."/>
        </authorList>
    </citation>
    <scope>NUCLEOTIDE SEQUENCE [LARGE SCALE GENOMIC DNA]</scope>
    <source>
        <strain evidence="3 4">SDUM040013</strain>
    </source>
</reference>